<comment type="subcellular location">
    <subcellularLocation>
        <location evidence="1">Cell envelope</location>
    </subcellularLocation>
</comment>
<dbReference type="GO" id="GO:0030313">
    <property type="term" value="C:cell envelope"/>
    <property type="evidence" value="ECO:0007669"/>
    <property type="project" value="UniProtKB-SubCell"/>
</dbReference>
<dbReference type="GO" id="GO:1904680">
    <property type="term" value="F:peptide transmembrane transporter activity"/>
    <property type="evidence" value="ECO:0007669"/>
    <property type="project" value="TreeGrafter"/>
</dbReference>
<keyword evidence="3" id="KW-0813">Transport</keyword>
<comment type="similarity">
    <text evidence="2">Belongs to the bacterial solute-binding protein 5 family.</text>
</comment>
<reference evidence="6" key="1">
    <citation type="journal article" date="2014" name="Front. Microbiol.">
        <title>High frequency of phylogenetically diverse reductive dehalogenase-homologous genes in deep subseafloor sedimentary metagenomes.</title>
        <authorList>
            <person name="Kawai M."/>
            <person name="Futagami T."/>
            <person name="Toyoda A."/>
            <person name="Takaki Y."/>
            <person name="Nishi S."/>
            <person name="Hori S."/>
            <person name="Arai W."/>
            <person name="Tsubouchi T."/>
            <person name="Morono Y."/>
            <person name="Uchiyama I."/>
            <person name="Ito T."/>
            <person name="Fujiyama A."/>
            <person name="Inagaki F."/>
            <person name="Takami H."/>
        </authorList>
    </citation>
    <scope>NUCLEOTIDE SEQUENCE</scope>
    <source>
        <strain evidence="6">Expedition CK06-06</strain>
    </source>
</reference>
<dbReference type="EMBL" id="BARU01019559">
    <property type="protein sequence ID" value="GAH54160.1"/>
    <property type="molecule type" value="Genomic_DNA"/>
</dbReference>
<name>X1HAR3_9ZZZZ</name>
<evidence type="ECO:0000256" key="1">
    <source>
        <dbReference type="ARBA" id="ARBA00004196"/>
    </source>
</evidence>
<dbReference type="FunFam" id="3.90.76.10:FF:000001">
    <property type="entry name" value="Oligopeptide ABC transporter substrate-binding protein"/>
    <property type="match status" value="1"/>
</dbReference>
<dbReference type="InterPro" id="IPR039424">
    <property type="entry name" value="SBP_5"/>
</dbReference>
<keyword evidence="4" id="KW-0732">Signal</keyword>
<proteinExistence type="inferred from homology"/>
<feature type="non-terminal residue" evidence="6">
    <location>
        <position position="289"/>
    </location>
</feature>
<dbReference type="Pfam" id="PF00496">
    <property type="entry name" value="SBP_bac_5"/>
    <property type="match status" value="1"/>
</dbReference>
<accession>X1HAR3</accession>
<dbReference type="GO" id="GO:0015833">
    <property type="term" value="P:peptide transport"/>
    <property type="evidence" value="ECO:0007669"/>
    <property type="project" value="TreeGrafter"/>
</dbReference>
<protein>
    <recommendedName>
        <fullName evidence="5">Solute-binding protein family 5 domain-containing protein</fullName>
    </recommendedName>
</protein>
<dbReference type="InterPro" id="IPR000914">
    <property type="entry name" value="SBP_5_dom"/>
</dbReference>
<dbReference type="Gene3D" id="3.90.76.10">
    <property type="entry name" value="Dipeptide-binding Protein, Domain 1"/>
    <property type="match status" value="1"/>
</dbReference>
<evidence type="ECO:0000256" key="3">
    <source>
        <dbReference type="ARBA" id="ARBA00022448"/>
    </source>
</evidence>
<dbReference type="PANTHER" id="PTHR30290">
    <property type="entry name" value="PERIPLASMIC BINDING COMPONENT OF ABC TRANSPORTER"/>
    <property type="match status" value="1"/>
</dbReference>
<gene>
    <name evidence="6" type="ORF">S03H2_32205</name>
</gene>
<comment type="caution">
    <text evidence="6">The sequence shown here is derived from an EMBL/GenBank/DDBJ whole genome shotgun (WGS) entry which is preliminary data.</text>
</comment>
<organism evidence="6">
    <name type="scientific">marine sediment metagenome</name>
    <dbReference type="NCBI Taxonomy" id="412755"/>
    <lineage>
        <taxon>unclassified sequences</taxon>
        <taxon>metagenomes</taxon>
        <taxon>ecological metagenomes</taxon>
    </lineage>
</organism>
<feature type="non-terminal residue" evidence="6">
    <location>
        <position position="1"/>
    </location>
</feature>
<feature type="domain" description="Solute-binding protein family 5" evidence="5">
    <location>
        <begin position="5"/>
        <end position="289"/>
    </location>
</feature>
<dbReference type="CDD" id="cd08504">
    <property type="entry name" value="PBP2_OppA"/>
    <property type="match status" value="1"/>
</dbReference>
<evidence type="ECO:0000313" key="6">
    <source>
        <dbReference type="EMBL" id="GAH54160.1"/>
    </source>
</evidence>
<evidence type="ECO:0000259" key="5">
    <source>
        <dbReference type="Pfam" id="PF00496"/>
    </source>
</evidence>
<dbReference type="Gene3D" id="3.10.105.10">
    <property type="entry name" value="Dipeptide-binding Protein, Domain 3"/>
    <property type="match status" value="1"/>
</dbReference>
<dbReference type="AlphaFoldDB" id="X1HAR3"/>
<dbReference type="Gene3D" id="3.40.190.10">
    <property type="entry name" value="Periplasmic binding protein-like II"/>
    <property type="match status" value="1"/>
</dbReference>
<dbReference type="SUPFAM" id="SSF53850">
    <property type="entry name" value="Periplasmic binding protein-like II"/>
    <property type="match status" value="1"/>
</dbReference>
<sequence>CFTCIAENWEISDDGTIITFTIREDAYWTNGDNITAHDFVYSWKRTLSPEINSPHAYLFFDIEGAKEFNKGELDSDALGIEAKSDNVLEIKLKGPVNYFTYITSTWITKPVPESVVEKYKENWTNIKNLVTNGPFILKNWEHDEKIVLKANPNYFEGSPKLNTINIFLCKDKYTELSVYEEGKIDGTWGWQSGIPSDKLEEIISTPLIKSQLLTEPRISTYYIGFNTRHEPGNNPLIRKAIALAINKNELKNNIFWKNQTVANQFTPSQVLGHDETIGIDFDVEKAKKI</sequence>
<evidence type="ECO:0000256" key="2">
    <source>
        <dbReference type="ARBA" id="ARBA00005695"/>
    </source>
</evidence>
<evidence type="ECO:0000256" key="4">
    <source>
        <dbReference type="ARBA" id="ARBA00022729"/>
    </source>
</evidence>
<dbReference type="PANTHER" id="PTHR30290:SF10">
    <property type="entry name" value="PERIPLASMIC OLIGOPEPTIDE-BINDING PROTEIN-RELATED"/>
    <property type="match status" value="1"/>
</dbReference>